<reference evidence="1" key="2">
    <citation type="submission" date="2019-06" db="EMBL/GenBank/DDBJ databases">
        <title>Genomics analysis of Aphanomyces spp. identifies a new class of oomycete effector associated with host adaptation.</title>
        <authorList>
            <person name="Gaulin E."/>
        </authorList>
    </citation>
    <scope>NUCLEOTIDE SEQUENCE</scope>
    <source>
        <strain evidence="1">CBS 578.67</strain>
    </source>
</reference>
<reference evidence="2 3" key="1">
    <citation type="submission" date="2019-03" db="EMBL/GenBank/DDBJ databases">
        <authorList>
            <person name="Gaulin E."/>
            <person name="Dumas B."/>
        </authorList>
    </citation>
    <scope>NUCLEOTIDE SEQUENCE [LARGE SCALE GENOMIC DNA]</scope>
    <source>
        <strain evidence="2">CBS 568.67</strain>
    </source>
</reference>
<sequence length="1078" mass="120867">MTTSSFSSLQAQLSSTAEYAQSDAASELYDFWFGLATEFAQGRTPVLEMQRYTRQALEIMLTSYTLQRIRDPSTDLYAVRELMRHTQAIFEILRTKPKFTPLLDPTLHGDDDGVNVNALSQWLRHTGLRALEAIAFTETMHSGVRVDALTTIQSMLELWEFLNEGPWAVAYATTYRLDFQLAHLAQTISSVSTDSIVRDAALLAMQHIARIDKGYAPVIALSRIARDVLALTPLWSMGVLASSVAMDNLVVKMLATSVDHAATKALFCTALMESLYEAIMNNRSSREWAFDAQTYETNLVHLFSVCLQTYHMHDADVEQEHEHEHEPRHPNEGNRVVLPDAYLHAMESMLQTYPDCTRIVRFALDANEYGMFVMVSRMSHAFHENVWTDFILPFARAELALLPLQGVSGSQRDQEIINLIREACRLYYINIDRVPTSLLGQNVFLTVIQAIRHGYYETERFTEILALILHRHYSMGHVQVYQWIPTLLLQDVAHNHKTSRALGESLLIALGLQHSSFGLENAIMSAETSKAISEAFSVILAKLRSGPADMFWIEVCLNFGQFIQEHRAAMSALLHSIQVELELADARGTIAVDRLESLTELLHAISMRIDSIDAYTVFRLSLQVIQLGAGAATATMFEDTLVNALDCMSEKDSCDLITAEVALSVCGPRTRAALSQCVPHLCLEDIDPTVRQAALRNILPYPETIRTHSITVIRSLYWIHYPMYKAVDESSKLRVDQLALATEACPVLVVLAGVAPLYVKECISKLLSAADIHALNDPLNESKFIEPHLNALARAVSRNILIRFALSPGGLPLLPLLVYLSPVWQQLIHETVQSGLLVEETSRFTLVAGEFRNLERMVREPRAFRCTDQGRSTLVELMGAESADTAQTVPSRNQLHQLIMNEQEKGAYMKALRLANTMRAWYPDDYVQMGTQEVVVKTLLPKVYEFNFPHSNRGYPSNVLDAFPSYYRVMHEVKLLFPVESEDVLQLSKQIDAFCLAKLHMVLSLYGPDEAKQWMALYNFHTPMATALVNDVPLKLPAVAAIAVPVQPSAPTWAETMLCVLDGELPAVTLDTIALDNV</sequence>
<dbReference type="EMBL" id="VJMH01005595">
    <property type="protein sequence ID" value="KAF0694151.1"/>
    <property type="molecule type" value="Genomic_DNA"/>
</dbReference>
<proteinExistence type="predicted"/>
<dbReference type="EMBL" id="CAADRA010005616">
    <property type="protein sequence ID" value="VFT91752.1"/>
    <property type="molecule type" value="Genomic_DNA"/>
</dbReference>
<gene>
    <name evidence="2" type="primary">Aste57867_14938</name>
    <name evidence="1" type="ORF">As57867_014882</name>
    <name evidence="2" type="ORF">ASTE57867_14938</name>
</gene>
<name>A0A485L2V0_9STRA</name>
<protein>
    <submittedName>
        <fullName evidence="2">Aste57867_14938 protein</fullName>
    </submittedName>
</protein>
<evidence type="ECO:0000313" key="1">
    <source>
        <dbReference type="EMBL" id="KAF0694151.1"/>
    </source>
</evidence>
<evidence type="ECO:0000313" key="3">
    <source>
        <dbReference type="Proteomes" id="UP000332933"/>
    </source>
</evidence>
<dbReference type="Proteomes" id="UP000332933">
    <property type="component" value="Unassembled WGS sequence"/>
</dbReference>
<accession>A0A485L2V0</accession>
<organism evidence="2 3">
    <name type="scientific">Aphanomyces stellatus</name>
    <dbReference type="NCBI Taxonomy" id="120398"/>
    <lineage>
        <taxon>Eukaryota</taxon>
        <taxon>Sar</taxon>
        <taxon>Stramenopiles</taxon>
        <taxon>Oomycota</taxon>
        <taxon>Saprolegniomycetes</taxon>
        <taxon>Saprolegniales</taxon>
        <taxon>Verrucalvaceae</taxon>
        <taxon>Aphanomyces</taxon>
    </lineage>
</organism>
<dbReference type="OrthoDB" id="19660at2759"/>
<keyword evidence="3" id="KW-1185">Reference proteome</keyword>
<dbReference type="AlphaFoldDB" id="A0A485L2V0"/>
<evidence type="ECO:0000313" key="2">
    <source>
        <dbReference type="EMBL" id="VFT91752.1"/>
    </source>
</evidence>